<name>A0A382J252_9ZZZZ</name>
<keyword evidence="1" id="KW-0812">Transmembrane</keyword>
<evidence type="ECO:0000256" key="1">
    <source>
        <dbReference type="SAM" id="Phobius"/>
    </source>
</evidence>
<reference evidence="2" key="1">
    <citation type="submission" date="2018-05" db="EMBL/GenBank/DDBJ databases">
        <authorList>
            <person name="Lanie J.A."/>
            <person name="Ng W.-L."/>
            <person name="Kazmierczak K.M."/>
            <person name="Andrzejewski T.M."/>
            <person name="Davidsen T.M."/>
            <person name="Wayne K.J."/>
            <person name="Tettelin H."/>
            <person name="Glass J.I."/>
            <person name="Rusch D."/>
            <person name="Podicherti R."/>
            <person name="Tsui H.-C.T."/>
            <person name="Winkler M.E."/>
        </authorList>
    </citation>
    <scope>NUCLEOTIDE SEQUENCE</scope>
</reference>
<evidence type="ECO:0000313" key="2">
    <source>
        <dbReference type="EMBL" id="SVC05502.1"/>
    </source>
</evidence>
<keyword evidence="1" id="KW-0472">Membrane</keyword>
<sequence length="41" mass="4891">MQYYKQIYLIIKAFASVFFHTLPPKLKKNKYAKNTAMPIIK</sequence>
<protein>
    <submittedName>
        <fullName evidence="2">Uncharacterized protein</fullName>
    </submittedName>
</protein>
<proteinExistence type="predicted"/>
<dbReference type="EMBL" id="UINC01070958">
    <property type="protein sequence ID" value="SVC05502.1"/>
    <property type="molecule type" value="Genomic_DNA"/>
</dbReference>
<dbReference type="AlphaFoldDB" id="A0A382J252"/>
<feature type="non-terminal residue" evidence="2">
    <location>
        <position position="41"/>
    </location>
</feature>
<gene>
    <name evidence="2" type="ORF">METZ01_LOCUS258356</name>
</gene>
<feature type="transmembrane region" description="Helical" evidence="1">
    <location>
        <begin position="6"/>
        <end position="23"/>
    </location>
</feature>
<accession>A0A382J252</accession>
<keyword evidence="1" id="KW-1133">Transmembrane helix</keyword>
<organism evidence="2">
    <name type="scientific">marine metagenome</name>
    <dbReference type="NCBI Taxonomy" id="408172"/>
    <lineage>
        <taxon>unclassified sequences</taxon>
        <taxon>metagenomes</taxon>
        <taxon>ecological metagenomes</taxon>
    </lineage>
</organism>